<evidence type="ECO:0000313" key="1">
    <source>
        <dbReference type="EMBL" id="GAA2636599.1"/>
    </source>
</evidence>
<dbReference type="InterPro" id="IPR036188">
    <property type="entry name" value="FAD/NAD-bd_sf"/>
</dbReference>
<dbReference type="PANTHER" id="PTHR42923">
    <property type="entry name" value="PROTOPORPHYRINOGEN OXIDASE"/>
    <property type="match status" value="1"/>
</dbReference>
<reference evidence="1 2" key="1">
    <citation type="journal article" date="2019" name="Int. J. Syst. Evol. Microbiol.">
        <title>The Global Catalogue of Microorganisms (GCM) 10K type strain sequencing project: providing services to taxonomists for standard genome sequencing and annotation.</title>
        <authorList>
            <consortium name="The Broad Institute Genomics Platform"/>
            <consortium name="The Broad Institute Genome Sequencing Center for Infectious Disease"/>
            <person name="Wu L."/>
            <person name="Ma J."/>
        </authorList>
    </citation>
    <scope>NUCLEOTIDE SEQUENCE [LARGE SCALE GENOMIC DNA]</scope>
    <source>
        <strain evidence="1 2">JCM 6833</strain>
    </source>
</reference>
<keyword evidence="2" id="KW-1185">Reference proteome</keyword>
<proteinExistence type="predicted"/>
<evidence type="ECO:0000313" key="2">
    <source>
        <dbReference type="Proteomes" id="UP001501509"/>
    </source>
</evidence>
<accession>A0ABN3QWG8</accession>
<dbReference type="InterPro" id="IPR050464">
    <property type="entry name" value="Zeta_carotene_desat/Oxidored"/>
</dbReference>
<dbReference type="SUPFAM" id="SSF51905">
    <property type="entry name" value="FAD/NAD(P)-binding domain"/>
    <property type="match status" value="1"/>
</dbReference>
<comment type="caution">
    <text evidence="1">The sequence shown here is derived from an EMBL/GenBank/DDBJ whole genome shotgun (WGS) entry which is preliminary data.</text>
</comment>
<dbReference type="PANTHER" id="PTHR42923:SF20">
    <property type="entry name" value="FLAVIN-CONTAINING AMINE OXIDASEDEHYDROGENASE"/>
    <property type="match status" value="1"/>
</dbReference>
<protein>
    <submittedName>
        <fullName evidence="1">NAD(P)/FAD-dependent oxidoreductase</fullName>
    </submittedName>
</protein>
<dbReference type="Pfam" id="PF13450">
    <property type="entry name" value="NAD_binding_8"/>
    <property type="match status" value="1"/>
</dbReference>
<dbReference type="RefSeq" id="WP_344548819.1">
    <property type="nucleotide sequence ID" value="NZ_BAAATD010000021.1"/>
</dbReference>
<dbReference type="Proteomes" id="UP001501509">
    <property type="component" value="Unassembled WGS sequence"/>
</dbReference>
<dbReference type="EMBL" id="BAAATD010000021">
    <property type="protein sequence ID" value="GAA2636599.1"/>
    <property type="molecule type" value="Genomic_DNA"/>
</dbReference>
<gene>
    <name evidence="1" type="ORF">GCM10010411_89810</name>
</gene>
<organism evidence="1 2">
    <name type="scientific">Actinomadura fulvescens</name>
    <dbReference type="NCBI Taxonomy" id="46160"/>
    <lineage>
        <taxon>Bacteria</taxon>
        <taxon>Bacillati</taxon>
        <taxon>Actinomycetota</taxon>
        <taxon>Actinomycetes</taxon>
        <taxon>Streptosporangiales</taxon>
        <taxon>Thermomonosporaceae</taxon>
        <taxon>Actinomadura</taxon>
    </lineage>
</organism>
<sequence>MKRRICIIGTGVSGLGAAWALSRRPGEFDVQVFERDDRIGGNAVTVDFPTLAGGTVPVDISVTAFIPSVYQNYVELMKACGVPQTPTRFSYSVRYGNDVYAHDFDSELRTSLADDIAKFRRLLRFLGVFNELNRRPSVTRAAVNPFDYVSMRRMLDLWGISDDFRYKALKPLFVNFVLASGVFEMPASLFSRYLDFFDVERATPMVTWRGGTRAVYGAMTAGFQDRIHLGRAAVRVVHTDASVLPDDATHALRHRSNFVRRHGPRPDDYEITYIMHNQQPWAATGGLRCLVTYNLRTPIDESKVVGRFRFRHVVHDVFHTAALLALLPLLQGRNRTWFCGAHTLINSQEHGLLSGLAVARRLGADYPFTHNPEATAWFNFHGTVMHGRRFPRCRPAF</sequence>
<name>A0ABN3QWG8_9ACTN</name>
<dbReference type="PRINTS" id="PR00419">
    <property type="entry name" value="ADXRDTASE"/>
</dbReference>
<dbReference type="Gene3D" id="3.50.50.60">
    <property type="entry name" value="FAD/NAD(P)-binding domain"/>
    <property type="match status" value="1"/>
</dbReference>